<gene>
    <name evidence="1" type="ORF">E4635_07520</name>
</gene>
<dbReference type="RefSeq" id="WP_135526026.1">
    <property type="nucleotide sequence ID" value="NZ_SRLH01000004.1"/>
</dbReference>
<evidence type="ECO:0000313" key="2">
    <source>
        <dbReference type="Proteomes" id="UP000297407"/>
    </source>
</evidence>
<organism evidence="1 2">
    <name type="scientific">Flavobacterium humi</name>
    <dbReference type="NCBI Taxonomy" id="2562683"/>
    <lineage>
        <taxon>Bacteria</taxon>
        <taxon>Pseudomonadati</taxon>
        <taxon>Bacteroidota</taxon>
        <taxon>Flavobacteriia</taxon>
        <taxon>Flavobacteriales</taxon>
        <taxon>Flavobacteriaceae</taxon>
        <taxon>Flavobacterium</taxon>
    </lineage>
</organism>
<dbReference type="OrthoDB" id="3428371at2"/>
<dbReference type="Proteomes" id="UP000297407">
    <property type="component" value="Unassembled WGS sequence"/>
</dbReference>
<protein>
    <submittedName>
        <fullName evidence="1">Uncharacterized protein</fullName>
    </submittedName>
</protein>
<evidence type="ECO:0000313" key="1">
    <source>
        <dbReference type="EMBL" id="TGD57854.1"/>
    </source>
</evidence>
<accession>A0A4Z0L7T4</accession>
<comment type="caution">
    <text evidence="1">The sequence shown here is derived from an EMBL/GenBank/DDBJ whole genome shotgun (WGS) entry which is preliminary data.</text>
</comment>
<sequence length="113" mass="13555">MKDINNKLNNEDLIAVQFVKDYLQLHFFEMGFTFYIWPVVEIKNKIYKFGDVEYRNKLCDFIGKKVKEVSIIENESITIDFGDSKILENINPNNPEIISEICIFHDDKDWWVW</sequence>
<reference evidence="1 2" key="1">
    <citation type="submission" date="2019-04" db="EMBL/GenBank/DDBJ databases">
        <title>Flavobacterium sp. strain DS2-A Genome sequencing and assembly.</title>
        <authorList>
            <person name="Kim I."/>
        </authorList>
    </citation>
    <scope>NUCLEOTIDE SEQUENCE [LARGE SCALE GENOMIC DNA]</scope>
    <source>
        <strain evidence="1 2">DS2-A</strain>
    </source>
</reference>
<dbReference type="AlphaFoldDB" id="A0A4Z0L7T4"/>
<dbReference type="EMBL" id="SRLH01000004">
    <property type="protein sequence ID" value="TGD57854.1"/>
    <property type="molecule type" value="Genomic_DNA"/>
</dbReference>
<name>A0A4Z0L7T4_9FLAO</name>
<keyword evidence="2" id="KW-1185">Reference proteome</keyword>
<proteinExistence type="predicted"/>